<keyword evidence="7" id="KW-1185">Reference proteome</keyword>
<evidence type="ECO:0000256" key="3">
    <source>
        <dbReference type="ARBA" id="ARBA00023004"/>
    </source>
</evidence>
<dbReference type="GO" id="GO:0006412">
    <property type="term" value="P:translation"/>
    <property type="evidence" value="ECO:0007669"/>
    <property type="project" value="InterPro"/>
</dbReference>
<dbReference type="GO" id="GO:0046872">
    <property type="term" value="F:metal ion binding"/>
    <property type="evidence" value="ECO:0007669"/>
    <property type="project" value="UniProtKB-KW"/>
</dbReference>
<dbReference type="SUPFAM" id="SSF53335">
    <property type="entry name" value="S-adenosyl-L-methionine-dependent methyltransferases"/>
    <property type="match status" value="1"/>
</dbReference>
<feature type="region of interest" description="Disordered" evidence="5">
    <location>
        <begin position="319"/>
        <end position="345"/>
    </location>
</feature>
<evidence type="ECO:0000256" key="5">
    <source>
        <dbReference type="SAM" id="MobiDB-lite"/>
    </source>
</evidence>
<evidence type="ECO:0000256" key="1">
    <source>
        <dbReference type="ARBA" id="ARBA00022723"/>
    </source>
</evidence>
<dbReference type="RefSeq" id="WP_165106787.1">
    <property type="nucleotide sequence ID" value="NZ_JAAKYA010000042.1"/>
</dbReference>
<dbReference type="AlphaFoldDB" id="A0A6M1RNK3"/>
<dbReference type="GO" id="GO:0051536">
    <property type="term" value="F:iron-sulfur cluster binding"/>
    <property type="evidence" value="ECO:0007669"/>
    <property type="project" value="UniProtKB-KW"/>
</dbReference>
<accession>A0A6M1RNK3</accession>
<dbReference type="GO" id="GO:0008168">
    <property type="term" value="F:methyltransferase activity"/>
    <property type="evidence" value="ECO:0007669"/>
    <property type="project" value="InterPro"/>
</dbReference>
<dbReference type="InterPro" id="IPR015324">
    <property type="entry name" value="Ribosomal_Rsm22-like"/>
</dbReference>
<gene>
    <name evidence="6" type="ORF">G4L39_06350</name>
</gene>
<dbReference type="Pfam" id="PF09243">
    <property type="entry name" value="Rsm22"/>
    <property type="match status" value="1"/>
</dbReference>
<name>A0A6M1RNK3_9BACT</name>
<proteinExistence type="predicted"/>
<evidence type="ECO:0008006" key="8">
    <source>
        <dbReference type="Google" id="ProtNLM"/>
    </source>
</evidence>
<feature type="compositionally biased region" description="Polar residues" evidence="5">
    <location>
        <begin position="334"/>
        <end position="345"/>
    </location>
</feature>
<keyword evidence="1" id="KW-0479">Metal-binding</keyword>
<keyword evidence="3" id="KW-0408">Iron</keyword>
<keyword evidence="2" id="KW-0809">Transit peptide</keyword>
<protein>
    <recommendedName>
        <fullName evidence="8">rRNA methyltransferase</fullName>
    </recommendedName>
</protein>
<dbReference type="Proteomes" id="UP000477311">
    <property type="component" value="Unassembled WGS sequence"/>
</dbReference>
<organism evidence="6 7">
    <name type="scientific">Limisphaera ngatamarikiensis</name>
    <dbReference type="NCBI Taxonomy" id="1324935"/>
    <lineage>
        <taxon>Bacteria</taxon>
        <taxon>Pseudomonadati</taxon>
        <taxon>Verrucomicrobiota</taxon>
        <taxon>Verrucomicrobiia</taxon>
        <taxon>Limisphaerales</taxon>
        <taxon>Limisphaeraceae</taxon>
        <taxon>Limisphaera</taxon>
    </lineage>
</organism>
<evidence type="ECO:0000256" key="2">
    <source>
        <dbReference type="ARBA" id="ARBA00022946"/>
    </source>
</evidence>
<comment type="caution">
    <text evidence="6">The sequence shown here is derived from an EMBL/GenBank/DDBJ whole genome shotgun (WGS) entry which is preliminary data.</text>
</comment>
<dbReference type="InterPro" id="IPR029063">
    <property type="entry name" value="SAM-dependent_MTases_sf"/>
</dbReference>
<sequence length="345" mass="39215">MNSLPEVNWHALQRLRTVFLEARPPVRDYWHSETELTSYDATFAQRIGWKWDFVLDELRRRGWQPPAGEILDWGCGTGVAARAFLDHHGTHNVTRLWYWDRSALARNFAVQRARQKYPGLAVEAGIPDNPAILLLSHVLGELGPEQIESLLPLVLRATATLWVEPGTYEASLTLIAIRERLRHRLHVVAPCLHRERCGILGPGNEPHWCHHFAPSPPEVHTDPFWGRFAHEMNIDLRSLPVSYLVLDQRPAPRAPAGSVRVLGRPRVYKPHALILACDASGVRDYRLTRRRLPDAFQKLKKGEWDILQIWHRDGDEIHGLQPFSDAAEAPPESTARSEPSTEGPA</sequence>
<dbReference type="EMBL" id="JAAKYA010000042">
    <property type="protein sequence ID" value="NGO39017.1"/>
    <property type="molecule type" value="Genomic_DNA"/>
</dbReference>
<evidence type="ECO:0000313" key="7">
    <source>
        <dbReference type="Proteomes" id="UP000477311"/>
    </source>
</evidence>
<keyword evidence="4" id="KW-0411">Iron-sulfur</keyword>
<reference evidence="6 7" key="1">
    <citation type="submission" date="2020-02" db="EMBL/GenBank/DDBJ databases">
        <title>Draft genome sequence of Limisphaera ngatamarikiensis NGM72.4T, a thermophilic Verrucomicrobia grouped in subdivision 3.</title>
        <authorList>
            <person name="Carere C.R."/>
            <person name="Steen J."/>
            <person name="Hugenholtz P."/>
            <person name="Stott M.B."/>
        </authorList>
    </citation>
    <scope>NUCLEOTIDE SEQUENCE [LARGE SCALE GENOMIC DNA]</scope>
    <source>
        <strain evidence="6 7">NGM72.4</strain>
    </source>
</reference>
<evidence type="ECO:0000313" key="6">
    <source>
        <dbReference type="EMBL" id="NGO39017.1"/>
    </source>
</evidence>
<evidence type="ECO:0000256" key="4">
    <source>
        <dbReference type="ARBA" id="ARBA00023014"/>
    </source>
</evidence>
<dbReference type="Gene3D" id="3.40.50.150">
    <property type="entry name" value="Vaccinia Virus protein VP39"/>
    <property type="match status" value="1"/>
</dbReference>